<reference evidence="4" key="1">
    <citation type="submission" date="2016-10" db="EMBL/GenBank/DDBJ databases">
        <authorList>
            <person name="Varghese N."/>
            <person name="Submissions S."/>
        </authorList>
    </citation>
    <scope>NUCLEOTIDE SEQUENCE [LARGE SCALE GENOMIC DNA]</scope>
    <source>
        <strain evidence="4">CGMCC 1.8711</strain>
    </source>
</reference>
<keyword evidence="1" id="KW-0472">Membrane</keyword>
<sequence length="145" mass="15723">MERNSRKRPWLAAVLATLATGAGHVYLRRWKRAFGWLLASFATALVLVSPAEAQAFIDGAGSLEPMYPVLVVVLASAVDAYLVARAHNAAARRSVGSDGSITHCPYCGNELDGDIDFCPWCTNELDGFDVTSADRFDTGDEETER</sequence>
<proteinExistence type="predicted"/>
<keyword evidence="1" id="KW-1133">Transmembrane helix</keyword>
<feature type="transmembrane region" description="Helical" evidence="1">
    <location>
        <begin position="33"/>
        <end position="53"/>
    </location>
</feature>
<evidence type="ECO:0000256" key="1">
    <source>
        <dbReference type="SAM" id="Phobius"/>
    </source>
</evidence>
<dbReference type="OrthoDB" id="204947at2157"/>
<evidence type="ECO:0000313" key="3">
    <source>
        <dbReference type="EMBL" id="SFR35820.1"/>
    </source>
</evidence>
<protein>
    <recommendedName>
        <fullName evidence="2">DUF7575 domain-containing protein</fullName>
    </recommendedName>
</protein>
<dbReference type="InterPro" id="IPR055997">
    <property type="entry name" value="DUF7575"/>
</dbReference>
<keyword evidence="4" id="KW-1185">Reference proteome</keyword>
<dbReference type="AlphaFoldDB" id="A0A1I6G100"/>
<evidence type="ECO:0000259" key="2">
    <source>
        <dbReference type="Pfam" id="PF24460"/>
    </source>
</evidence>
<dbReference type="Proteomes" id="UP000243250">
    <property type="component" value="Unassembled WGS sequence"/>
</dbReference>
<accession>A0A1I6G100</accession>
<name>A0A1I6G100_9EURY</name>
<evidence type="ECO:0000313" key="4">
    <source>
        <dbReference type="Proteomes" id="UP000243250"/>
    </source>
</evidence>
<dbReference type="EMBL" id="FOYS01000001">
    <property type="protein sequence ID" value="SFR35820.1"/>
    <property type="molecule type" value="Genomic_DNA"/>
</dbReference>
<dbReference type="RefSeq" id="WP_089876731.1">
    <property type="nucleotide sequence ID" value="NZ_FOYS01000001.1"/>
</dbReference>
<dbReference type="Pfam" id="PF24460">
    <property type="entry name" value="DUF7575"/>
    <property type="match status" value="1"/>
</dbReference>
<keyword evidence="1" id="KW-0812">Transmembrane</keyword>
<gene>
    <name evidence="3" type="ORF">SAMN04488124_0682</name>
</gene>
<feature type="domain" description="DUF7575" evidence="2">
    <location>
        <begin position="101"/>
        <end position="126"/>
    </location>
</feature>
<feature type="transmembrane region" description="Helical" evidence="1">
    <location>
        <begin position="65"/>
        <end position="84"/>
    </location>
</feature>
<organism evidence="3 4">
    <name type="scientific">Halogeometricum limi</name>
    <dbReference type="NCBI Taxonomy" id="555875"/>
    <lineage>
        <taxon>Archaea</taxon>
        <taxon>Methanobacteriati</taxon>
        <taxon>Methanobacteriota</taxon>
        <taxon>Stenosarchaea group</taxon>
        <taxon>Halobacteria</taxon>
        <taxon>Halobacteriales</taxon>
        <taxon>Haloferacaceae</taxon>
        <taxon>Halogeometricum</taxon>
    </lineage>
</organism>